<feature type="region of interest" description="Disordered" evidence="1">
    <location>
        <begin position="54"/>
        <end position="109"/>
    </location>
</feature>
<protein>
    <recommendedName>
        <fullName evidence="2">Peptidase C51 domain-containing protein</fullName>
    </recommendedName>
</protein>
<accession>A0AB34T8M8</accession>
<evidence type="ECO:0000313" key="4">
    <source>
        <dbReference type="Proteomes" id="UP000037239"/>
    </source>
</evidence>
<dbReference type="InterPro" id="IPR007921">
    <property type="entry name" value="CHAP_dom"/>
</dbReference>
<dbReference type="Proteomes" id="UP000037239">
    <property type="component" value="Unassembled WGS sequence"/>
</dbReference>
<proteinExistence type="predicted"/>
<dbReference type="Gene3D" id="3.90.1720.10">
    <property type="entry name" value="endopeptidase domain like (from Nostoc punctiforme)"/>
    <property type="match status" value="1"/>
</dbReference>
<comment type="caution">
    <text evidence="3">The sequence shown here is derived from an EMBL/GenBank/DDBJ whole genome shotgun (WGS) entry which is preliminary data.</text>
</comment>
<feature type="compositionally biased region" description="Low complexity" evidence="1">
    <location>
        <begin position="95"/>
        <end position="109"/>
    </location>
</feature>
<gene>
    <name evidence="3" type="ORF">BAAM0483_05160</name>
</gene>
<dbReference type="PROSITE" id="PS50911">
    <property type="entry name" value="CHAP"/>
    <property type="match status" value="1"/>
</dbReference>
<dbReference type="InterPro" id="IPR038765">
    <property type="entry name" value="Papain-like_cys_pep_sf"/>
</dbReference>
<dbReference type="Pfam" id="PF05257">
    <property type="entry name" value="CHAP"/>
    <property type="match status" value="1"/>
</dbReference>
<evidence type="ECO:0000313" key="3">
    <source>
        <dbReference type="EMBL" id="KOA49536.1"/>
    </source>
</evidence>
<dbReference type="SUPFAM" id="SSF54001">
    <property type="entry name" value="Cysteine proteinases"/>
    <property type="match status" value="1"/>
</dbReference>
<organism evidence="3 4">
    <name type="scientific">Bifidobacterium animalis subsp. animalis MCC 0483</name>
    <dbReference type="NCBI Taxonomy" id="1365955"/>
    <lineage>
        <taxon>Bacteria</taxon>
        <taxon>Bacillati</taxon>
        <taxon>Actinomycetota</taxon>
        <taxon>Actinomycetes</taxon>
        <taxon>Bifidobacteriales</taxon>
        <taxon>Bifidobacteriaceae</taxon>
        <taxon>Bifidobacterium</taxon>
    </lineage>
</organism>
<feature type="domain" description="Peptidase C51" evidence="2">
    <location>
        <begin position="97"/>
        <end position="223"/>
    </location>
</feature>
<evidence type="ECO:0000256" key="1">
    <source>
        <dbReference type="SAM" id="MobiDB-lite"/>
    </source>
</evidence>
<evidence type="ECO:0000259" key="2">
    <source>
        <dbReference type="PROSITE" id="PS50911"/>
    </source>
</evidence>
<reference evidence="3 4" key="1">
    <citation type="journal article" date="2015" name="Int J Genomics">
        <title>Comparative Genomics Revealed Genetic Diversity and Species/Strain-Level Differences in Carbohydrate Metabolism of Three Probiotic Bifidobacterial Species.</title>
        <authorList>
            <person name="Odamaki T."/>
            <person name="Horigome A."/>
            <person name="Sugahara H."/>
            <person name="Hashikura N."/>
            <person name="Minami J."/>
            <person name="Xiao J.Z."/>
            <person name="Abe F."/>
        </authorList>
    </citation>
    <scope>NUCLEOTIDE SEQUENCE [LARGE SCALE GENOMIC DNA]</scope>
    <source>
        <strain evidence="3 4">MCC 0483</strain>
    </source>
</reference>
<feature type="compositionally biased region" description="Polar residues" evidence="1">
    <location>
        <begin position="66"/>
        <end position="85"/>
    </location>
</feature>
<dbReference type="EMBL" id="AWFK01000008">
    <property type="protein sequence ID" value="KOA49536.1"/>
    <property type="molecule type" value="Genomic_DNA"/>
</dbReference>
<sequence length="223" mass="23922">MQKRLRRQHRLHQALGVTLLAAITCTGGMLSMNATAREQSDAAPIPVSRTVTFNASRSQTREPLTRETMSVESTGTWTLGKSSQVDPGKTSVAEPTPASPASTGAPTARAARANNPYPYGQCTWWAYQRGREHGVPVGPWWGNAKDWAAARQAGRVVDDTPTQGSVVVFQPGQDGAHPVYGHVAVVEQVDVQAGRFTISEMNVQGEGVVSTRVLPIGGHTFIH</sequence>
<dbReference type="AlphaFoldDB" id="A0AB34T8M8"/>
<name>A0AB34T8M8_9BIFI</name>